<dbReference type="AlphaFoldDB" id="A0A223MBE9"/>
<accession>A0A223MBE9</accession>
<organism evidence="1 2">
    <name type="scientific">Mesomycoplasma hyopneumoniae</name>
    <name type="common">Mycoplasma hyopneumoniae</name>
    <dbReference type="NCBI Taxonomy" id="2099"/>
    <lineage>
        <taxon>Bacteria</taxon>
        <taxon>Bacillati</taxon>
        <taxon>Mycoplasmatota</taxon>
        <taxon>Mycoplasmoidales</taxon>
        <taxon>Metamycoplasmataceae</taxon>
        <taxon>Mesomycoplasma</taxon>
    </lineage>
</organism>
<evidence type="ECO:0000313" key="2">
    <source>
        <dbReference type="Proteomes" id="UP000215452"/>
    </source>
</evidence>
<gene>
    <name evidence="1" type="ORF">CIB43_00883</name>
</gene>
<reference evidence="1 2" key="1">
    <citation type="submission" date="2017-08" db="EMBL/GenBank/DDBJ databases">
        <title>The complete genome sequence of a Mycoplasma hyopneumoniae isolate in Korea.</title>
        <authorList>
            <person name="Han J."/>
            <person name="Lee N."/>
        </authorList>
    </citation>
    <scope>NUCLEOTIDE SEQUENCE [LARGE SCALE GENOMIC DNA]</scope>
    <source>
        <strain evidence="1 2">KM014</strain>
    </source>
</reference>
<evidence type="ECO:0000313" key="1">
    <source>
        <dbReference type="EMBL" id="ASU14766.1"/>
    </source>
</evidence>
<sequence length="41" mass="4773">MNFNFKNVKKVEVVVDNEQGELIEKLKLTPISEVKRIILTD</sequence>
<name>A0A223MBE9_MESHO</name>
<proteinExistence type="predicted"/>
<dbReference type="RefSeq" id="WP_258555242.1">
    <property type="nucleotide sequence ID" value="NZ_CP079799.1"/>
</dbReference>
<dbReference type="EMBL" id="CP022714">
    <property type="protein sequence ID" value="ASU14766.1"/>
    <property type="molecule type" value="Genomic_DNA"/>
</dbReference>
<protein>
    <submittedName>
        <fullName evidence="1">Uncharacterized protein</fullName>
    </submittedName>
</protein>
<dbReference type="Proteomes" id="UP000215452">
    <property type="component" value="Chromosome"/>
</dbReference>